<dbReference type="Proteomes" id="UP001164929">
    <property type="component" value="Chromosome 5"/>
</dbReference>
<dbReference type="EMBL" id="JAQIZT010000005">
    <property type="protein sequence ID" value="KAJ6998195.1"/>
    <property type="molecule type" value="Genomic_DNA"/>
</dbReference>
<evidence type="ECO:0000313" key="2">
    <source>
        <dbReference type="Proteomes" id="UP001164929"/>
    </source>
</evidence>
<reference evidence="1" key="1">
    <citation type="journal article" date="2023" name="Mol. Ecol. Resour.">
        <title>Chromosome-level genome assembly of a triploid poplar Populus alba 'Berolinensis'.</title>
        <authorList>
            <person name="Chen S."/>
            <person name="Yu Y."/>
            <person name="Wang X."/>
            <person name="Wang S."/>
            <person name="Zhang T."/>
            <person name="Zhou Y."/>
            <person name="He R."/>
            <person name="Meng N."/>
            <person name="Wang Y."/>
            <person name="Liu W."/>
            <person name="Liu Z."/>
            <person name="Liu J."/>
            <person name="Guo Q."/>
            <person name="Huang H."/>
            <person name="Sederoff R.R."/>
            <person name="Wang G."/>
            <person name="Qu G."/>
            <person name="Chen S."/>
        </authorList>
    </citation>
    <scope>NUCLEOTIDE SEQUENCE</scope>
    <source>
        <strain evidence="1">SC-2020</strain>
    </source>
</reference>
<accession>A0AAD6QXW5</accession>
<proteinExistence type="predicted"/>
<comment type="caution">
    <text evidence="1">The sequence shown here is derived from an EMBL/GenBank/DDBJ whole genome shotgun (WGS) entry which is preliminary data.</text>
</comment>
<gene>
    <name evidence="1" type="ORF">NC653_014408</name>
</gene>
<keyword evidence="2" id="KW-1185">Reference proteome</keyword>
<sequence>MHVDDSSVGEGKESLLIHVQTQVFHHILSTWLLQICRRSPLFRLSA</sequence>
<organism evidence="1 2">
    <name type="scientific">Populus alba x Populus x berolinensis</name>
    <dbReference type="NCBI Taxonomy" id="444605"/>
    <lineage>
        <taxon>Eukaryota</taxon>
        <taxon>Viridiplantae</taxon>
        <taxon>Streptophyta</taxon>
        <taxon>Embryophyta</taxon>
        <taxon>Tracheophyta</taxon>
        <taxon>Spermatophyta</taxon>
        <taxon>Magnoliopsida</taxon>
        <taxon>eudicotyledons</taxon>
        <taxon>Gunneridae</taxon>
        <taxon>Pentapetalae</taxon>
        <taxon>rosids</taxon>
        <taxon>fabids</taxon>
        <taxon>Malpighiales</taxon>
        <taxon>Salicaceae</taxon>
        <taxon>Saliceae</taxon>
        <taxon>Populus</taxon>
    </lineage>
</organism>
<evidence type="ECO:0000313" key="1">
    <source>
        <dbReference type="EMBL" id="KAJ6998195.1"/>
    </source>
</evidence>
<name>A0AAD6QXW5_9ROSI</name>
<protein>
    <submittedName>
        <fullName evidence="1">Uncharacterized protein</fullName>
    </submittedName>
</protein>
<dbReference type="AlphaFoldDB" id="A0AAD6QXW5"/>